<dbReference type="Proteomes" id="UP000247811">
    <property type="component" value="Unassembled WGS sequence"/>
</dbReference>
<dbReference type="AlphaFoldDB" id="A0A318GYF3"/>
<feature type="chain" id="PRO_5016308925" evidence="2">
    <location>
        <begin position="27"/>
        <end position="325"/>
    </location>
</feature>
<dbReference type="PIRSF" id="PIRSF017082">
    <property type="entry name" value="YflP"/>
    <property type="match status" value="1"/>
</dbReference>
<dbReference type="EMBL" id="QJJS01000014">
    <property type="protein sequence ID" value="PXW94419.1"/>
    <property type="molecule type" value="Genomic_DNA"/>
</dbReference>
<name>A0A318GYF3_9BURK</name>
<comment type="similarity">
    <text evidence="1">Belongs to the UPF0065 (bug) family.</text>
</comment>
<protein>
    <submittedName>
        <fullName evidence="3">Tripartite-type tricarboxylate transporter receptor subunit TctC</fullName>
    </submittedName>
</protein>
<keyword evidence="2" id="KW-0732">Signal</keyword>
<gene>
    <name evidence="3" type="ORF">C7444_114118</name>
</gene>
<comment type="caution">
    <text evidence="3">The sequence shown here is derived from an EMBL/GenBank/DDBJ whole genome shotgun (WGS) entry which is preliminary data.</text>
</comment>
<organism evidence="3 4">
    <name type="scientific">Sphaerotilus hippei</name>
    <dbReference type="NCBI Taxonomy" id="744406"/>
    <lineage>
        <taxon>Bacteria</taxon>
        <taxon>Pseudomonadati</taxon>
        <taxon>Pseudomonadota</taxon>
        <taxon>Betaproteobacteria</taxon>
        <taxon>Burkholderiales</taxon>
        <taxon>Sphaerotilaceae</taxon>
        <taxon>Sphaerotilus</taxon>
    </lineage>
</organism>
<evidence type="ECO:0000256" key="2">
    <source>
        <dbReference type="SAM" id="SignalP"/>
    </source>
</evidence>
<dbReference type="PANTHER" id="PTHR42928">
    <property type="entry name" value="TRICARBOXYLATE-BINDING PROTEIN"/>
    <property type="match status" value="1"/>
</dbReference>
<evidence type="ECO:0000313" key="3">
    <source>
        <dbReference type="EMBL" id="PXW94419.1"/>
    </source>
</evidence>
<dbReference type="Gene3D" id="3.40.190.150">
    <property type="entry name" value="Bordetella uptake gene, domain 1"/>
    <property type="match status" value="1"/>
</dbReference>
<dbReference type="OrthoDB" id="8678477at2"/>
<evidence type="ECO:0000313" key="4">
    <source>
        <dbReference type="Proteomes" id="UP000247811"/>
    </source>
</evidence>
<dbReference type="SUPFAM" id="SSF53850">
    <property type="entry name" value="Periplasmic binding protein-like II"/>
    <property type="match status" value="1"/>
</dbReference>
<dbReference type="Pfam" id="PF03401">
    <property type="entry name" value="TctC"/>
    <property type="match status" value="1"/>
</dbReference>
<keyword evidence="3" id="KW-0675">Receptor</keyword>
<feature type="signal peptide" evidence="2">
    <location>
        <begin position="1"/>
        <end position="26"/>
    </location>
</feature>
<proteinExistence type="inferred from homology"/>
<dbReference type="PANTHER" id="PTHR42928:SF5">
    <property type="entry name" value="BLR1237 PROTEIN"/>
    <property type="match status" value="1"/>
</dbReference>
<dbReference type="RefSeq" id="WP_110401596.1">
    <property type="nucleotide sequence ID" value="NZ_QJJS01000014.1"/>
</dbReference>
<dbReference type="CDD" id="cd13578">
    <property type="entry name" value="PBP2_Bug27"/>
    <property type="match status" value="1"/>
</dbReference>
<dbReference type="Gene3D" id="3.40.190.10">
    <property type="entry name" value="Periplasmic binding protein-like II"/>
    <property type="match status" value="1"/>
</dbReference>
<accession>A0A318GYF3</accession>
<evidence type="ECO:0000256" key="1">
    <source>
        <dbReference type="ARBA" id="ARBA00006987"/>
    </source>
</evidence>
<dbReference type="InterPro" id="IPR005064">
    <property type="entry name" value="BUG"/>
</dbReference>
<reference evidence="3 4" key="1">
    <citation type="submission" date="2018-05" db="EMBL/GenBank/DDBJ databases">
        <title>Genomic Encyclopedia of Type Strains, Phase IV (KMG-IV): sequencing the most valuable type-strain genomes for metagenomic binning, comparative biology and taxonomic classification.</title>
        <authorList>
            <person name="Goeker M."/>
        </authorList>
    </citation>
    <scope>NUCLEOTIDE SEQUENCE [LARGE SCALE GENOMIC DNA]</scope>
    <source>
        <strain evidence="3 4">DSM 566</strain>
    </source>
</reference>
<keyword evidence="4" id="KW-1185">Reference proteome</keyword>
<dbReference type="InterPro" id="IPR042100">
    <property type="entry name" value="Bug_dom1"/>
</dbReference>
<sequence length="325" mass="33824">MNPDLKRRLLLGAAPALLATALPVRAETSTAPLRLILPVSAGSAVDTIMRATQGALSKALGGQPVVIDNLPGAGGITGTSALVKAAPDGLTLGVLSNNHVVHPSVYKKLPYDTYEDITPIAIGGSSPMVLVVHPKVPARNVKELAALLKARPDGYNYGSAGNGTIVHLAGELVVEEMGASARHIPYKGTGPQIADLLGGQVEMGVSALVVVQPHLRSGALRAIGVMSRERIAAAPDLPTLAEQGLPGAEAEGWFAIVGPARLPAAEVRRLHAAFSAAFNAPEVKEAMLRQGNQIRMSSPEEAGRFMRSEGARFGRLVKKIGLQLD</sequence>